<accession>A0A8H5FF75</accession>
<dbReference type="Pfam" id="PF11807">
    <property type="entry name" value="UstYa"/>
    <property type="match status" value="1"/>
</dbReference>
<dbReference type="PANTHER" id="PTHR33365:SF11">
    <property type="entry name" value="TAT PATHWAY SIGNAL SEQUENCE"/>
    <property type="match status" value="1"/>
</dbReference>
<sequence length="221" mass="25172">MLVSRGHSFLLCVLAIVAAALTYSLSQLSRAHTDLANSISSPRLLRPSKSLHYTYIGNDFPEFLPQESQQLVKLVVEDSVHYSLTNTSRKEWMAGMAGSKGMVRLGSQHRAFVVTMLHELHCLTYFHGVLTDTDAFFHAHMHHCLTYLLSMTLCDADLTLEPGDFAERNWTVDRVGETHFCRDWDDVFGTGLLNWIEWYTWKKAHDDDIEGHMVNGLIRSD</sequence>
<dbReference type="EMBL" id="JAACJM010000258">
    <property type="protein sequence ID" value="KAF5334556.1"/>
    <property type="molecule type" value="Genomic_DNA"/>
</dbReference>
<proteinExistence type="inferred from homology"/>
<evidence type="ECO:0000313" key="6">
    <source>
        <dbReference type="Proteomes" id="UP000559256"/>
    </source>
</evidence>
<evidence type="ECO:0000256" key="3">
    <source>
        <dbReference type="ARBA" id="ARBA00035112"/>
    </source>
</evidence>
<keyword evidence="6" id="KW-1185">Reference proteome</keyword>
<dbReference type="GO" id="GO:0016491">
    <property type="term" value="F:oxidoreductase activity"/>
    <property type="evidence" value="ECO:0007669"/>
    <property type="project" value="UniProtKB-KW"/>
</dbReference>
<gene>
    <name evidence="5" type="ORF">D9758_015773</name>
</gene>
<name>A0A8H5FF75_9AGAR</name>
<dbReference type="OrthoDB" id="3687641at2759"/>
<evidence type="ECO:0000256" key="1">
    <source>
        <dbReference type="ARBA" id="ARBA00004685"/>
    </source>
</evidence>
<feature type="signal peptide" evidence="4">
    <location>
        <begin position="1"/>
        <end position="26"/>
    </location>
</feature>
<comment type="caution">
    <text evidence="5">The sequence shown here is derived from an EMBL/GenBank/DDBJ whole genome shotgun (WGS) entry which is preliminary data.</text>
</comment>
<dbReference type="Proteomes" id="UP000559256">
    <property type="component" value="Unassembled WGS sequence"/>
</dbReference>
<dbReference type="AlphaFoldDB" id="A0A8H5FF75"/>
<dbReference type="PANTHER" id="PTHR33365">
    <property type="entry name" value="YALI0B05434P"/>
    <property type="match status" value="1"/>
</dbReference>
<evidence type="ECO:0000256" key="4">
    <source>
        <dbReference type="SAM" id="SignalP"/>
    </source>
</evidence>
<dbReference type="GO" id="GO:0043386">
    <property type="term" value="P:mycotoxin biosynthetic process"/>
    <property type="evidence" value="ECO:0007669"/>
    <property type="project" value="InterPro"/>
</dbReference>
<organism evidence="5 6">
    <name type="scientific">Tetrapyrgos nigripes</name>
    <dbReference type="NCBI Taxonomy" id="182062"/>
    <lineage>
        <taxon>Eukaryota</taxon>
        <taxon>Fungi</taxon>
        <taxon>Dikarya</taxon>
        <taxon>Basidiomycota</taxon>
        <taxon>Agaricomycotina</taxon>
        <taxon>Agaricomycetes</taxon>
        <taxon>Agaricomycetidae</taxon>
        <taxon>Agaricales</taxon>
        <taxon>Marasmiineae</taxon>
        <taxon>Marasmiaceae</taxon>
        <taxon>Tetrapyrgos</taxon>
    </lineage>
</organism>
<comment type="pathway">
    <text evidence="1">Mycotoxin biosynthesis.</text>
</comment>
<keyword evidence="2" id="KW-0560">Oxidoreductase</keyword>
<comment type="similarity">
    <text evidence="3">Belongs to the ustYa family.</text>
</comment>
<protein>
    <submittedName>
        <fullName evidence="5">Uncharacterized protein</fullName>
    </submittedName>
</protein>
<dbReference type="InterPro" id="IPR021765">
    <property type="entry name" value="UstYa-like"/>
</dbReference>
<reference evidence="5 6" key="1">
    <citation type="journal article" date="2020" name="ISME J.">
        <title>Uncovering the hidden diversity of litter-decomposition mechanisms in mushroom-forming fungi.</title>
        <authorList>
            <person name="Floudas D."/>
            <person name="Bentzer J."/>
            <person name="Ahren D."/>
            <person name="Johansson T."/>
            <person name="Persson P."/>
            <person name="Tunlid A."/>
        </authorList>
    </citation>
    <scope>NUCLEOTIDE SEQUENCE [LARGE SCALE GENOMIC DNA]</scope>
    <source>
        <strain evidence="5 6">CBS 291.85</strain>
    </source>
</reference>
<evidence type="ECO:0000256" key="2">
    <source>
        <dbReference type="ARBA" id="ARBA00023002"/>
    </source>
</evidence>
<feature type="chain" id="PRO_5034661060" evidence="4">
    <location>
        <begin position="27"/>
        <end position="221"/>
    </location>
</feature>
<evidence type="ECO:0000313" key="5">
    <source>
        <dbReference type="EMBL" id="KAF5334556.1"/>
    </source>
</evidence>
<keyword evidence="4" id="KW-0732">Signal</keyword>